<dbReference type="GO" id="GO:0005743">
    <property type="term" value="C:mitochondrial inner membrane"/>
    <property type="evidence" value="ECO:0007669"/>
    <property type="project" value="UniProtKB-SubCell"/>
</dbReference>
<organism evidence="12">
    <name type="scientific">Octopus bimaculoides</name>
    <name type="common">California two-spotted octopus</name>
    <dbReference type="NCBI Taxonomy" id="37653"/>
    <lineage>
        <taxon>Eukaryota</taxon>
        <taxon>Metazoa</taxon>
        <taxon>Spiralia</taxon>
        <taxon>Lophotrochozoa</taxon>
        <taxon>Mollusca</taxon>
        <taxon>Cephalopoda</taxon>
        <taxon>Coleoidea</taxon>
        <taxon>Octopodiformes</taxon>
        <taxon>Octopoda</taxon>
        <taxon>Incirrata</taxon>
        <taxon>Octopodidae</taxon>
        <taxon>Octopus</taxon>
    </lineage>
</organism>
<name>A0A0L8FF66_OCTBM</name>
<evidence type="ECO:0000256" key="3">
    <source>
        <dbReference type="ARBA" id="ARBA00015796"/>
    </source>
</evidence>
<keyword evidence="6 11" id="KW-0999">Mitochondrion inner membrane</keyword>
<comment type="similarity">
    <text evidence="2 11">Belongs to the complex I NDUFS4 subunit family.</text>
</comment>
<evidence type="ECO:0000256" key="1">
    <source>
        <dbReference type="ARBA" id="ARBA00003195"/>
    </source>
</evidence>
<keyword evidence="8 11" id="KW-0249">Electron transport</keyword>
<keyword evidence="10 11" id="KW-0472">Membrane</keyword>
<evidence type="ECO:0000256" key="4">
    <source>
        <dbReference type="ARBA" id="ARBA00022448"/>
    </source>
</evidence>
<proteinExistence type="inferred from homology"/>
<dbReference type="InterPro" id="IPR006885">
    <property type="entry name" value="NADH_UbQ_FeS_4_mit-like"/>
</dbReference>
<dbReference type="Pfam" id="PF04800">
    <property type="entry name" value="NDUS4"/>
    <property type="match status" value="1"/>
</dbReference>
<dbReference type="Gene3D" id="3.30.160.190">
    <property type="entry name" value="atu1810 like domain"/>
    <property type="match status" value="1"/>
</dbReference>
<dbReference type="AlphaFoldDB" id="A0A0L8FF66"/>
<reference evidence="12" key="1">
    <citation type="submission" date="2015-07" db="EMBL/GenBank/DDBJ databases">
        <title>MeaNS - Measles Nucleotide Surveillance Program.</title>
        <authorList>
            <person name="Tran T."/>
            <person name="Druce J."/>
        </authorList>
    </citation>
    <scope>NUCLEOTIDE SEQUENCE</scope>
    <source>
        <strain evidence="12">UCB-OBI-ISO-001</strain>
        <tissue evidence="12">Gonad</tissue>
    </source>
</reference>
<evidence type="ECO:0000256" key="7">
    <source>
        <dbReference type="ARBA" id="ARBA00022946"/>
    </source>
</evidence>
<dbReference type="EMBL" id="KQ433885">
    <property type="protein sequence ID" value="KOF62300.1"/>
    <property type="molecule type" value="Genomic_DNA"/>
</dbReference>
<comment type="function">
    <text evidence="1 11">Accessory subunit of the mitochondrial membrane respiratory chain NADH dehydrogenase (Complex I), that is believed not to be involved in catalysis. Complex I functions in the transfer of electrons from NADH to the respiratory chain. The immediate electron acceptor for the enzyme is believed to be ubiquinone.</text>
</comment>
<dbReference type="FunFam" id="3.30.160.190:FF:000001">
    <property type="entry name" value="NADH-ubiquinone oxidoreductase 21 kDa subunit mitochondrial"/>
    <property type="match status" value="1"/>
</dbReference>
<evidence type="ECO:0000313" key="12">
    <source>
        <dbReference type="EMBL" id="KOF62300.1"/>
    </source>
</evidence>
<evidence type="ECO:0000256" key="2">
    <source>
        <dbReference type="ARBA" id="ARBA00005882"/>
    </source>
</evidence>
<comment type="subcellular location">
    <subcellularLocation>
        <location evidence="11">Mitochondrion inner membrane</location>
        <topology evidence="11">Peripheral membrane protein</topology>
        <orientation evidence="11">Matrix side</orientation>
    </subcellularLocation>
</comment>
<evidence type="ECO:0000256" key="6">
    <source>
        <dbReference type="ARBA" id="ARBA00022792"/>
    </source>
</evidence>
<keyword evidence="9 11" id="KW-0496">Mitochondrion</keyword>
<dbReference type="InterPro" id="IPR038532">
    <property type="entry name" value="NDUFS4-like_sf"/>
</dbReference>
<evidence type="ECO:0000256" key="8">
    <source>
        <dbReference type="ARBA" id="ARBA00022982"/>
    </source>
</evidence>
<sequence length="166" mass="18889">MFPLYFRCFNTDRPIPLQVPPKEQDVSILAEEMVDVSSLNGVPEEEIKTRMARIYVPARNAMQSGSFGTRRWMIEFDTQGRWENPLMGWCSTADPLSNLKLDFATQEDAIEYCEKNASLYWHVRKHASEVVASAAGLVLVQVASKKHHFEHSHCQYRLTGLRAGGT</sequence>
<evidence type="ECO:0000256" key="10">
    <source>
        <dbReference type="ARBA" id="ARBA00023136"/>
    </source>
</evidence>
<gene>
    <name evidence="12" type="ORF">OCBIM_22024248mg</name>
</gene>
<keyword evidence="5 11" id="KW-0679">Respiratory chain</keyword>
<evidence type="ECO:0000256" key="11">
    <source>
        <dbReference type="RuleBase" id="RU367010"/>
    </source>
</evidence>
<accession>A0A0L8FF66</accession>
<dbReference type="OrthoDB" id="3089at2759"/>
<keyword evidence="7 11" id="KW-0809">Transit peptide</keyword>
<dbReference type="PANTHER" id="PTHR12219">
    <property type="entry name" value="NADH-UBIQUINONE OXIDOREDUCTASE"/>
    <property type="match status" value="1"/>
</dbReference>
<evidence type="ECO:0000256" key="9">
    <source>
        <dbReference type="ARBA" id="ARBA00023128"/>
    </source>
</evidence>
<dbReference type="PANTHER" id="PTHR12219:SF8">
    <property type="entry name" value="NADH DEHYDROGENASE [UBIQUINONE] IRON-SULFUR PROTEIN 4, MITOCHONDRIAL"/>
    <property type="match status" value="1"/>
</dbReference>
<dbReference type="STRING" id="37653.A0A0L8FF66"/>
<keyword evidence="4 11" id="KW-0813">Transport</keyword>
<dbReference type="GO" id="GO:0022900">
    <property type="term" value="P:electron transport chain"/>
    <property type="evidence" value="ECO:0007669"/>
    <property type="project" value="InterPro"/>
</dbReference>
<protein>
    <recommendedName>
        <fullName evidence="3 11">NADH dehydrogenase [ubiquinone] iron-sulfur protein 4, mitochondrial</fullName>
    </recommendedName>
</protein>
<evidence type="ECO:0000256" key="5">
    <source>
        <dbReference type="ARBA" id="ARBA00022660"/>
    </source>
</evidence>